<dbReference type="InterPro" id="IPR036615">
    <property type="entry name" value="Mur_ligase_C_dom_sf"/>
</dbReference>
<dbReference type="AlphaFoldDB" id="A0A7S8C379"/>
<comment type="similarity">
    <text evidence="5 22">Belongs to the folylpolyglutamate synthase family.</text>
</comment>
<evidence type="ECO:0000256" key="13">
    <source>
        <dbReference type="ARBA" id="ARBA00022842"/>
    </source>
</evidence>
<dbReference type="Pfam" id="PF02875">
    <property type="entry name" value="Mur_ligase_C"/>
    <property type="match status" value="1"/>
</dbReference>
<evidence type="ECO:0000256" key="2">
    <source>
        <dbReference type="ARBA" id="ARBA00002714"/>
    </source>
</evidence>
<dbReference type="GO" id="GO:0046656">
    <property type="term" value="P:folic acid biosynthetic process"/>
    <property type="evidence" value="ECO:0007669"/>
    <property type="project" value="UniProtKB-KW"/>
</dbReference>
<evidence type="ECO:0000256" key="16">
    <source>
        <dbReference type="ARBA" id="ARBA00030592"/>
    </source>
</evidence>
<dbReference type="Pfam" id="PF08245">
    <property type="entry name" value="Mur_ligase_M"/>
    <property type="match status" value="1"/>
</dbReference>
<gene>
    <name evidence="25" type="ORF">HW532_07500</name>
</gene>
<dbReference type="PIRSF" id="PIRSF001563">
    <property type="entry name" value="Folylpolyglu_synth"/>
    <property type="match status" value="1"/>
</dbReference>
<dbReference type="GO" id="GO:0005524">
    <property type="term" value="F:ATP binding"/>
    <property type="evidence" value="ECO:0007669"/>
    <property type="project" value="UniProtKB-KW"/>
</dbReference>
<evidence type="ECO:0000256" key="5">
    <source>
        <dbReference type="ARBA" id="ARBA00008276"/>
    </source>
</evidence>
<comment type="catalytic activity">
    <reaction evidence="19">
        <text>10-formyltetrahydrofolyl-(gamma-L-Glu)(n) + L-glutamate + ATP = 10-formyltetrahydrofolyl-(gamma-L-Glu)(n+1) + ADP + phosphate + H(+)</text>
        <dbReference type="Rhea" id="RHEA:51904"/>
        <dbReference type="Rhea" id="RHEA-COMP:13088"/>
        <dbReference type="Rhea" id="RHEA-COMP:14300"/>
        <dbReference type="ChEBI" id="CHEBI:15378"/>
        <dbReference type="ChEBI" id="CHEBI:29985"/>
        <dbReference type="ChEBI" id="CHEBI:30616"/>
        <dbReference type="ChEBI" id="CHEBI:43474"/>
        <dbReference type="ChEBI" id="CHEBI:134413"/>
        <dbReference type="ChEBI" id="CHEBI:456216"/>
        <dbReference type="EC" id="6.3.2.17"/>
    </reaction>
</comment>
<evidence type="ECO:0000256" key="9">
    <source>
        <dbReference type="ARBA" id="ARBA00022598"/>
    </source>
</evidence>
<comment type="function">
    <text evidence="2">Functions in two distinct reactions of the de novo folate biosynthetic pathway. Catalyzes the addition of a glutamate residue to dihydropteroate (7,8-dihydropteroate or H2Pte) to form dihydrofolate (7,8-dihydrofolate monoglutamate or H2Pte-Glu). Also catalyzes successive additions of L-glutamate to tetrahydrofolate or 10-formyltetrahydrofolate or 5,10-methylenetetrahydrofolate, leading to folylpolyglutamate derivatives.</text>
</comment>
<evidence type="ECO:0000256" key="17">
    <source>
        <dbReference type="ARBA" id="ARBA00032510"/>
    </source>
</evidence>
<dbReference type="EC" id="6.3.2.12" evidence="6"/>
<dbReference type="Proteomes" id="UP000593594">
    <property type="component" value="Chromosome"/>
</dbReference>
<dbReference type="InterPro" id="IPR001645">
    <property type="entry name" value="Folylpolyglutamate_synth"/>
</dbReference>
<keyword evidence="11 22" id="KW-0547">Nucleotide-binding</keyword>
<dbReference type="SUPFAM" id="SSF53244">
    <property type="entry name" value="MurD-like peptide ligases, peptide-binding domain"/>
    <property type="match status" value="1"/>
</dbReference>
<evidence type="ECO:0000256" key="1">
    <source>
        <dbReference type="ARBA" id="ARBA00001946"/>
    </source>
</evidence>
<comment type="pathway">
    <text evidence="3">Cofactor biosynthesis; tetrahydrofolate biosynthesis; 7,8-dihydrofolate from 2-amino-4-hydroxy-6-hydroxymethyl-7,8-dihydropteridine diphosphate and 4-aminobenzoate: step 2/2.</text>
</comment>
<organism evidence="25 26">
    <name type="scientific">Kaustia mangrovi</name>
    <dbReference type="NCBI Taxonomy" id="2593653"/>
    <lineage>
        <taxon>Bacteria</taxon>
        <taxon>Pseudomonadati</taxon>
        <taxon>Pseudomonadota</taxon>
        <taxon>Alphaproteobacteria</taxon>
        <taxon>Hyphomicrobiales</taxon>
        <taxon>Parvibaculaceae</taxon>
        <taxon>Kaustia</taxon>
    </lineage>
</organism>
<dbReference type="KEGG" id="kmn:HW532_07500"/>
<dbReference type="SUPFAM" id="SSF53623">
    <property type="entry name" value="MurD-like peptide ligases, catalytic domain"/>
    <property type="match status" value="1"/>
</dbReference>
<keyword evidence="14" id="KW-0289">Folate biosynthesis</keyword>
<evidence type="ECO:0000259" key="24">
    <source>
        <dbReference type="Pfam" id="PF08245"/>
    </source>
</evidence>
<evidence type="ECO:0000256" key="14">
    <source>
        <dbReference type="ARBA" id="ARBA00022909"/>
    </source>
</evidence>
<evidence type="ECO:0000256" key="6">
    <source>
        <dbReference type="ARBA" id="ARBA00013023"/>
    </source>
</evidence>
<evidence type="ECO:0000256" key="20">
    <source>
        <dbReference type="ARBA" id="ARBA00049035"/>
    </source>
</evidence>
<dbReference type="PANTHER" id="PTHR11136:SF0">
    <property type="entry name" value="DIHYDROFOLATE SYNTHETASE-RELATED"/>
    <property type="match status" value="1"/>
</dbReference>
<evidence type="ECO:0000256" key="12">
    <source>
        <dbReference type="ARBA" id="ARBA00022840"/>
    </source>
</evidence>
<evidence type="ECO:0000256" key="22">
    <source>
        <dbReference type="PIRNR" id="PIRNR001563"/>
    </source>
</evidence>
<comment type="catalytic activity">
    <reaction evidence="20">
        <text>(6R)-5,10-methylenetetrahydrofolyl-(gamma-L-Glu)(n) + L-glutamate + ATP = (6R)-5,10-methylenetetrahydrofolyl-(gamma-L-Glu)(n+1) + ADP + phosphate + H(+)</text>
        <dbReference type="Rhea" id="RHEA:51912"/>
        <dbReference type="Rhea" id="RHEA-COMP:13257"/>
        <dbReference type="Rhea" id="RHEA-COMP:13258"/>
        <dbReference type="ChEBI" id="CHEBI:15378"/>
        <dbReference type="ChEBI" id="CHEBI:29985"/>
        <dbReference type="ChEBI" id="CHEBI:30616"/>
        <dbReference type="ChEBI" id="CHEBI:43474"/>
        <dbReference type="ChEBI" id="CHEBI:136572"/>
        <dbReference type="ChEBI" id="CHEBI:456216"/>
        <dbReference type="EC" id="6.3.2.17"/>
    </reaction>
</comment>
<accession>A0A7S8C379</accession>
<dbReference type="PROSITE" id="PS01012">
    <property type="entry name" value="FOLYLPOLYGLU_SYNT_2"/>
    <property type="match status" value="1"/>
</dbReference>
<dbReference type="InterPro" id="IPR004101">
    <property type="entry name" value="Mur_ligase_C"/>
</dbReference>
<keyword evidence="10" id="KW-0479">Metal-binding</keyword>
<dbReference type="NCBIfam" id="TIGR01499">
    <property type="entry name" value="folC"/>
    <property type="match status" value="1"/>
</dbReference>
<dbReference type="GO" id="GO:0008841">
    <property type="term" value="F:dihydrofolate synthase activity"/>
    <property type="evidence" value="ECO:0007669"/>
    <property type="project" value="UniProtKB-EC"/>
</dbReference>
<feature type="domain" description="Mur ligase central" evidence="24">
    <location>
        <begin position="46"/>
        <end position="266"/>
    </location>
</feature>
<dbReference type="FunFam" id="3.40.1190.10:FF:000011">
    <property type="entry name" value="Folylpolyglutamate synthase/dihydrofolate synthase"/>
    <property type="match status" value="1"/>
</dbReference>
<comment type="catalytic activity">
    <reaction evidence="18">
        <text>(6S)-5,6,7,8-tetrahydrofolyl-(gamma-L-Glu)(n) + L-glutamate + ATP = (6S)-5,6,7,8-tetrahydrofolyl-(gamma-L-Glu)(n+1) + ADP + phosphate + H(+)</text>
        <dbReference type="Rhea" id="RHEA:10580"/>
        <dbReference type="Rhea" id="RHEA-COMP:14738"/>
        <dbReference type="Rhea" id="RHEA-COMP:14740"/>
        <dbReference type="ChEBI" id="CHEBI:15378"/>
        <dbReference type="ChEBI" id="CHEBI:29985"/>
        <dbReference type="ChEBI" id="CHEBI:30616"/>
        <dbReference type="ChEBI" id="CHEBI:43474"/>
        <dbReference type="ChEBI" id="CHEBI:141005"/>
        <dbReference type="ChEBI" id="CHEBI:456216"/>
        <dbReference type="EC" id="6.3.2.17"/>
    </reaction>
</comment>
<dbReference type="InterPro" id="IPR018109">
    <property type="entry name" value="Folylpolyglutamate_synth_CS"/>
</dbReference>
<comment type="cofactor">
    <cofactor evidence="1">
        <name>Mg(2+)</name>
        <dbReference type="ChEBI" id="CHEBI:18420"/>
    </cofactor>
</comment>
<evidence type="ECO:0000313" key="26">
    <source>
        <dbReference type="Proteomes" id="UP000593594"/>
    </source>
</evidence>
<dbReference type="InterPro" id="IPR036565">
    <property type="entry name" value="Mur-like_cat_sf"/>
</dbReference>
<comment type="pathway">
    <text evidence="4">Cofactor biosynthesis; tetrahydrofolylpolyglutamate biosynthesis.</text>
</comment>
<dbReference type="GO" id="GO:0046654">
    <property type="term" value="P:tetrahydrofolate biosynthetic process"/>
    <property type="evidence" value="ECO:0007669"/>
    <property type="project" value="UniProtKB-UniPathway"/>
</dbReference>
<keyword evidence="9 22" id="KW-0436">Ligase</keyword>
<dbReference type="EC" id="6.3.2.17" evidence="7"/>
<dbReference type="GO" id="GO:0004326">
    <property type="term" value="F:tetrahydrofolylpolyglutamate synthase activity"/>
    <property type="evidence" value="ECO:0007669"/>
    <property type="project" value="UniProtKB-EC"/>
</dbReference>
<name>A0A7S8C379_9HYPH</name>
<dbReference type="InterPro" id="IPR013221">
    <property type="entry name" value="Mur_ligase_cen"/>
</dbReference>
<dbReference type="GO" id="GO:0005737">
    <property type="term" value="C:cytoplasm"/>
    <property type="evidence" value="ECO:0007669"/>
    <property type="project" value="TreeGrafter"/>
</dbReference>
<evidence type="ECO:0000256" key="3">
    <source>
        <dbReference type="ARBA" id="ARBA00004799"/>
    </source>
</evidence>
<keyword evidence="13" id="KW-0460">Magnesium</keyword>
<dbReference type="PANTHER" id="PTHR11136">
    <property type="entry name" value="FOLYLPOLYGLUTAMATE SYNTHASE-RELATED"/>
    <property type="match status" value="1"/>
</dbReference>
<dbReference type="UniPathway" id="UPA00077">
    <property type="reaction ID" value="UER00157"/>
</dbReference>
<evidence type="ECO:0000256" key="11">
    <source>
        <dbReference type="ARBA" id="ARBA00022741"/>
    </source>
</evidence>
<evidence type="ECO:0000259" key="23">
    <source>
        <dbReference type="Pfam" id="PF02875"/>
    </source>
</evidence>
<proteinExistence type="inferred from homology"/>
<evidence type="ECO:0000256" key="10">
    <source>
        <dbReference type="ARBA" id="ARBA00022723"/>
    </source>
</evidence>
<evidence type="ECO:0000256" key="4">
    <source>
        <dbReference type="ARBA" id="ARBA00005150"/>
    </source>
</evidence>
<evidence type="ECO:0000256" key="18">
    <source>
        <dbReference type="ARBA" id="ARBA00047493"/>
    </source>
</evidence>
<dbReference type="Gene3D" id="3.90.190.20">
    <property type="entry name" value="Mur ligase, C-terminal domain"/>
    <property type="match status" value="1"/>
</dbReference>
<dbReference type="GO" id="GO:0046872">
    <property type="term" value="F:metal ion binding"/>
    <property type="evidence" value="ECO:0007669"/>
    <property type="project" value="UniProtKB-KW"/>
</dbReference>
<evidence type="ECO:0000256" key="7">
    <source>
        <dbReference type="ARBA" id="ARBA00013025"/>
    </source>
</evidence>
<keyword evidence="12 22" id="KW-0067">ATP-binding</keyword>
<dbReference type="Gene3D" id="3.40.1190.10">
    <property type="entry name" value="Mur-like, catalytic domain"/>
    <property type="match status" value="1"/>
</dbReference>
<sequence length="441" mass="46629">MARSDAILERLLTLHPKVIDLSLDRVWRLLEALGHPERALPPVIHVAGTNGKGSTIAFIRAMLEAAGKRVHVYTSPHLVRFHERVVLGGPGGGAAIPEDELCALLEECERANDGHAITYFEITTAAAFLAFARHPADYLLLEVGLGGRLDATNVVDHPRATVITPVDYDHQQFLGDTLPAIAGEKAGIMRAGVPCIVGPQPPEALEAMETAAARLSAPLLVSGQDWQVFEQHGRLVYQDTAGLLDLPLPRLPGRFQLDNAGAAIATLRAIDEPAVQEAQIAKGLATARWPARFDRLTGGPLPELLPPGAELWLDGGHNPSAARVLAAAMGELEERVPRPLVLVWGLLTTKDAAGYLGAFRGLARKIVALTIPGEENAVPAADLAAIAQEEGFEAETAETLEEALALAGQTAGDGEGEPPRVLICGSLYLAGHVLAAQAPVA</sequence>
<evidence type="ECO:0000256" key="21">
    <source>
        <dbReference type="ARBA" id="ARBA00049161"/>
    </source>
</evidence>
<evidence type="ECO:0000256" key="15">
    <source>
        <dbReference type="ARBA" id="ARBA00030048"/>
    </source>
</evidence>
<evidence type="ECO:0000256" key="8">
    <source>
        <dbReference type="ARBA" id="ARBA00019357"/>
    </source>
</evidence>
<feature type="domain" description="Mur ligase C-terminal" evidence="23">
    <location>
        <begin position="310"/>
        <end position="426"/>
    </location>
</feature>
<comment type="catalytic activity">
    <reaction evidence="21">
        <text>7,8-dihydropteroate + L-glutamate + ATP = 7,8-dihydrofolate + ADP + phosphate + H(+)</text>
        <dbReference type="Rhea" id="RHEA:23584"/>
        <dbReference type="ChEBI" id="CHEBI:15378"/>
        <dbReference type="ChEBI" id="CHEBI:17839"/>
        <dbReference type="ChEBI" id="CHEBI:29985"/>
        <dbReference type="ChEBI" id="CHEBI:30616"/>
        <dbReference type="ChEBI" id="CHEBI:43474"/>
        <dbReference type="ChEBI" id="CHEBI:57451"/>
        <dbReference type="ChEBI" id="CHEBI:456216"/>
        <dbReference type="EC" id="6.3.2.12"/>
    </reaction>
</comment>
<protein>
    <recommendedName>
        <fullName evidence="8">Dihydrofolate synthase/folylpolyglutamate synthase</fullName>
        <ecNumber evidence="6">6.3.2.12</ecNumber>
        <ecNumber evidence="7">6.3.2.17</ecNumber>
    </recommendedName>
    <alternativeName>
        <fullName evidence="17">Folylpoly-gamma-glutamate synthetase-dihydrofolate synthetase</fullName>
    </alternativeName>
    <alternativeName>
        <fullName evidence="15">Folylpolyglutamate synthetase</fullName>
    </alternativeName>
    <alternativeName>
        <fullName evidence="16">Tetrahydrofolylpolyglutamate synthase</fullName>
    </alternativeName>
</protein>
<dbReference type="RefSeq" id="WP_213163797.1">
    <property type="nucleotide sequence ID" value="NZ_CP058214.1"/>
</dbReference>
<evidence type="ECO:0000313" key="25">
    <source>
        <dbReference type="EMBL" id="QPC42563.1"/>
    </source>
</evidence>
<dbReference type="EMBL" id="CP058214">
    <property type="protein sequence ID" value="QPC42563.1"/>
    <property type="molecule type" value="Genomic_DNA"/>
</dbReference>
<keyword evidence="26" id="KW-1185">Reference proteome</keyword>
<evidence type="ECO:0000256" key="19">
    <source>
        <dbReference type="ARBA" id="ARBA00047808"/>
    </source>
</evidence>
<reference evidence="25 26" key="1">
    <citation type="submission" date="2020-06" db="EMBL/GenBank/DDBJ databases">
        <title>Genome sequence of 2 isolates from Red Sea Mangroves.</title>
        <authorList>
            <person name="Sefrji F."/>
            <person name="Michoud G."/>
            <person name="Merlino G."/>
            <person name="Daffonchio D."/>
        </authorList>
    </citation>
    <scope>NUCLEOTIDE SEQUENCE [LARGE SCALE GENOMIC DNA]</scope>
    <source>
        <strain evidence="25 26">R1DC25</strain>
    </source>
</reference>